<protein>
    <recommendedName>
        <fullName evidence="1">AntA/AntB antirepressor domain-containing protein</fullName>
    </recommendedName>
</protein>
<dbReference type="Proteomes" id="UP000221504">
    <property type="component" value="Unassembled WGS sequence"/>
</dbReference>
<gene>
    <name evidence="2" type="ORF">CBG52_13045</name>
</gene>
<comment type="caution">
    <text evidence="2">The sequence shown here is derived from an EMBL/GenBank/DDBJ whole genome shotgun (WGS) entry which is preliminary data.</text>
</comment>
<dbReference type="InterPro" id="IPR013557">
    <property type="entry name" value="AntA/B_antirep"/>
</dbReference>
<dbReference type="RefSeq" id="WP_187105959.1">
    <property type="nucleotide sequence ID" value="NZ_NIRM01000020.1"/>
</dbReference>
<name>A0A2C6BD15_FUSNP</name>
<evidence type="ECO:0000313" key="2">
    <source>
        <dbReference type="EMBL" id="PHI03508.1"/>
    </source>
</evidence>
<feature type="domain" description="AntA/AntB antirepressor" evidence="1">
    <location>
        <begin position="146"/>
        <end position="203"/>
    </location>
</feature>
<proteinExistence type="predicted"/>
<dbReference type="Pfam" id="PF08346">
    <property type="entry name" value="AntA"/>
    <property type="match status" value="1"/>
</dbReference>
<accession>A0A2C6BD15</accession>
<evidence type="ECO:0000259" key="1">
    <source>
        <dbReference type="Pfam" id="PF08346"/>
    </source>
</evidence>
<organism evidence="2 3">
    <name type="scientific">Fusobacterium nucleatum subsp. polymorphum</name>
    <name type="common">Fusobacterium polymorphum</name>
    <dbReference type="NCBI Taxonomy" id="76857"/>
    <lineage>
        <taxon>Bacteria</taxon>
        <taxon>Fusobacteriati</taxon>
        <taxon>Fusobacteriota</taxon>
        <taxon>Fusobacteriia</taxon>
        <taxon>Fusobacteriales</taxon>
        <taxon>Fusobacteriaceae</taxon>
        <taxon>Fusobacterium</taxon>
    </lineage>
</organism>
<evidence type="ECO:0000313" key="3">
    <source>
        <dbReference type="Proteomes" id="UP000221504"/>
    </source>
</evidence>
<dbReference type="EMBL" id="NIRM01000020">
    <property type="protein sequence ID" value="PHI03508.1"/>
    <property type="molecule type" value="Genomic_DNA"/>
</dbReference>
<reference evidence="2 3" key="1">
    <citation type="submission" date="2017-06" db="EMBL/GenBank/DDBJ databases">
        <title>Draft genome sequence of Fusobacterium nucleatum subsp. polymorphum KCOM 1267 (=ChDC F290).</title>
        <authorList>
            <person name="Kook J.-K."/>
            <person name="Park S.-N."/>
            <person name="Lim Y.K."/>
            <person name="Roh H."/>
        </authorList>
    </citation>
    <scope>NUCLEOTIDE SEQUENCE [LARGE SCALE GENOMIC DNA]</scope>
    <source>
        <strain evidence="3">KCOM 1267(ChDC F290)</strain>
    </source>
</reference>
<dbReference type="AlphaFoldDB" id="A0A2C6BD15"/>
<feature type="non-terminal residue" evidence="2">
    <location>
        <position position="215"/>
    </location>
</feature>
<sequence length="215" mass="25745">MKKISIKDSITSLELVEEINKFRKEENNKNKLLHKNLLTIIRDEFEEEISQLKIQPSTYISSRGKEYPLFILTLNQAKQVLMRESKYVRRAMIHYIEKLEQALIKSVNKEIELDNPRLYYEELIIEQVKGFLTKDGKKYELGVLAVSARQLWTKLEVKTYFTDWIKRRLERYNYQEDIDYIWYGDDYALTLDMASELSLIENTEIGRKLRSYIVN</sequence>